<dbReference type="Gene3D" id="3.30.160.60">
    <property type="entry name" value="Classic Zinc Finger"/>
    <property type="match status" value="1"/>
</dbReference>
<dbReference type="Pfam" id="PF00643">
    <property type="entry name" value="zf-B_box"/>
    <property type="match status" value="1"/>
</dbReference>
<dbReference type="PANTHER" id="PTHR25462">
    <property type="entry name" value="BONUS, ISOFORM C-RELATED"/>
    <property type="match status" value="1"/>
</dbReference>
<dbReference type="AlphaFoldDB" id="A0A9D4FID7"/>
<comment type="caution">
    <text evidence="3">The sequence shown here is derived from an EMBL/GenBank/DDBJ whole genome shotgun (WGS) entry which is preliminary data.</text>
</comment>
<feature type="domain" description="B box-type" evidence="2">
    <location>
        <begin position="78"/>
        <end position="112"/>
    </location>
</feature>
<proteinExistence type="predicted"/>
<protein>
    <recommendedName>
        <fullName evidence="2">B box-type domain-containing protein</fullName>
    </recommendedName>
</protein>
<keyword evidence="1" id="KW-0479">Metal-binding</keyword>
<dbReference type="InterPro" id="IPR000315">
    <property type="entry name" value="Znf_B-box"/>
</dbReference>
<accession>A0A9D4FID7</accession>
<evidence type="ECO:0000256" key="1">
    <source>
        <dbReference type="PROSITE-ProRule" id="PRU00024"/>
    </source>
</evidence>
<feature type="domain" description="B box-type" evidence="2">
    <location>
        <begin position="23"/>
        <end position="64"/>
    </location>
</feature>
<dbReference type="Proteomes" id="UP000828390">
    <property type="component" value="Unassembled WGS sequence"/>
</dbReference>
<keyword evidence="1" id="KW-0863">Zinc-finger</keyword>
<evidence type="ECO:0000259" key="2">
    <source>
        <dbReference type="PROSITE" id="PS50119"/>
    </source>
</evidence>
<evidence type="ECO:0000313" key="4">
    <source>
        <dbReference type="Proteomes" id="UP000828390"/>
    </source>
</evidence>
<dbReference type="GO" id="GO:0061630">
    <property type="term" value="F:ubiquitin protein ligase activity"/>
    <property type="evidence" value="ECO:0007669"/>
    <property type="project" value="TreeGrafter"/>
</dbReference>
<organism evidence="3 4">
    <name type="scientific">Dreissena polymorpha</name>
    <name type="common">Zebra mussel</name>
    <name type="synonym">Mytilus polymorpha</name>
    <dbReference type="NCBI Taxonomy" id="45954"/>
    <lineage>
        <taxon>Eukaryota</taxon>
        <taxon>Metazoa</taxon>
        <taxon>Spiralia</taxon>
        <taxon>Lophotrochozoa</taxon>
        <taxon>Mollusca</taxon>
        <taxon>Bivalvia</taxon>
        <taxon>Autobranchia</taxon>
        <taxon>Heteroconchia</taxon>
        <taxon>Euheterodonta</taxon>
        <taxon>Imparidentia</taxon>
        <taxon>Neoheterodontei</taxon>
        <taxon>Myida</taxon>
        <taxon>Dreissenoidea</taxon>
        <taxon>Dreissenidae</taxon>
        <taxon>Dreissena</taxon>
    </lineage>
</organism>
<reference evidence="3" key="1">
    <citation type="journal article" date="2019" name="bioRxiv">
        <title>The Genome of the Zebra Mussel, Dreissena polymorpha: A Resource for Invasive Species Research.</title>
        <authorList>
            <person name="McCartney M.A."/>
            <person name="Auch B."/>
            <person name="Kono T."/>
            <person name="Mallez S."/>
            <person name="Zhang Y."/>
            <person name="Obille A."/>
            <person name="Becker A."/>
            <person name="Abrahante J.E."/>
            <person name="Garbe J."/>
            <person name="Badalamenti J.P."/>
            <person name="Herman A."/>
            <person name="Mangelson H."/>
            <person name="Liachko I."/>
            <person name="Sullivan S."/>
            <person name="Sone E.D."/>
            <person name="Koren S."/>
            <person name="Silverstein K.A.T."/>
            <person name="Beckman K.B."/>
            <person name="Gohl D.M."/>
        </authorList>
    </citation>
    <scope>NUCLEOTIDE SEQUENCE</scope>
    <source>
        <strain evidence="3">Duluth1</strain>
        <tissue evidence="3">Whole animal</tissue>
    </source>
</reference>
<keyword evidence="1" id="KW-0862">Zinc</keyword>
<dbReference type="InterPro" id="IPR047153">
    <property type="entry name" value="TRIM45/56/19-like"/>
</dbReference>
<keyword evidence="4" id="KW-1185">Reference proteome</keyword>
<name>A0A9D4FID7_DREPO</name>
<dbReference type="PROSITE" id="PS50119">
    <property type="entry name" value="ZF_BBOX"/>
    <property type="match status" value="2"/>
</dbReference>
<reference evidence="3" key="2">
    <citation type="submission" date="2020-11" db="EMBL/GenBank/DDBJ databases">
        <authorList>
            <person name="McCartney M.A."/>
            <person name="Auch B."/>
            <person name="Kono T."/>
            <person name="Mallez S."/>
            <person name="Becker A."/>
            <person name="Gohl D.M."/>
            <person name="Silverstein K.A.T."/>
            <person name="Koren S."/>
            <person name="Bechman K.B."/>
            <person name="Herman A."/>
            <person name="Abrahante J.E."/>
            <person name="Garbe J."/>
        </authorList>
    </citation>
    <scope>NUCLEOTIDE SEQUENCE</scope>
    <source>
        <strain evidence="3">Duluth1</strain>
        <tissue evidence="3">Whole animal</tissue>
    </source>
</reference>
<gene>
    <name evidence="3" type="ORF">DPMN_152937</name>
</gene>
<dbReference type="GO" id="GO:0008270">
    <property type="term" value="F:zinc ion binding"/>
    <property type="evidence" value="ECO:0007669"/>
    <property type="project" value="UniProtKB-KW"/>
</dbReference>
<evidence type="ECO:0000313" key="3">
    <source>
        <dbReference type="EMBL" id="KAH3799330.1"/>
    </source>
</evidence>
<dbReference type="PANTHER" id="PTHR25462:SF291">
    <property type="entry name" value="E3 UBIQUITIN-PROTEIN LIGASE TRIM45"/>
    <property type="match status" value="1"/>
</dbReference>
<sequence length="112" mass="12857">MAAKLGTSQIKGSDVVYDVCCSICEDDDIYKEGRFYCKKCSKYFCDSCVLTHNKFLKDHAVTAKGEGDNWPVNKKVDDTLELCVEHSTERLTMFCEDHEKLLCQLCLLHNHR</sequence>
<dbReference type="EMBL" id="JAIWYP010000007">
    <property type="protein sequence ID" value="KAH3799330.1"/>
    <property type="molecule type" value="Genomic_DNA"/>
</dbReference>
<dbReference type="SUPFAM" id="SSF57845">
    <property type="entry name" value="B-box zinc-binding domain"/>
    <property type="match status" value="1"/>
</dbReference>